<dbReference type="Gene3D" id="2.60.120.380">
    <property type="match status" value="4"/>
</dbReference>
<evidence type="ECO:0000256" key="6">
    <source>
        <dbReference type="SAM" id="SignalP"/>
    </source>
</evidence>
<keyword evidence="4" id="KW-0325">Glycoprotein</keyword>
<sequence length="584" mass="62295">MRHALLALCLLLLASVVLAESERAKRGNCPNDCSGHGQCLGRECVCSSGWSGDDCSVSDTQVTFNQVVTDTLSQFQWKYYHIAVPTSGSGLSFALTQTASGTDCDIYIQKDDFPTFSSYLARDISMNAAVTINVTNAGTGVWFAGVYGFACTPGNCQYRFSVSQISSCPNGCSGHGTCGSNNVCSCAAGWAGIDCSQQSTVLQNGVDTPGQVAQGAWNYFSFSAPAGSRLDWVLRETGQASTEDCDLYIKYNAYPTLLVWDYSNDTKNSISEIIVPSTAQAGNWYAGVFGFTACTYSLRITSGSFSCNGCSGHGNCAPSGTSCQCNSGFTGQFCETMTAGLQVGVPVNGLVSQSGWNYYSFTLNTVDPVVLSVVETGSGDVDLYVKEGSVPTRFDFDYFDIDTVDAFNLTIDEPGGATWYIGLYGWQATTYTLTLLYKETCDCSGNGNCAAGTEECICNPGWGGDDCSAPVNVLTSGVVTTGAVATGNWTYYSFSTNSSSLAVFTLRERSTTGYLWLYVSEQALPTNLVHDYVSKVGNTAVQEVVITFDSPRSTTFYVGVYGDPFNVQGNSAAYSLVSWFANGF</sequence>
<name>F2DG68_HORVV</name>
<dbReference type="FunFam" id="2.10.25.10:FF:000001">
    <property type="entry name" value="Tenascin C"/>
    <property type="match status" value="1"/>
</dbReference>
<evidence type="ECO:0000313" key="8">
    <source>
        <dbReference type="EMBL" id="BAJ94089.1"/>
    </source>
</evidence>
<evidence type="ECO:0000256" key="3">
    <source>
        <dbReference type="ARBA" id="ARBA00023157"/>
    </source>
</evidence>
<dbReference type="Gene3D" id="2.10.25.10">
    <property type="entry name" value="Laminin"/>
    <property type="match status" value="2"/>
</dbReference>
<proteinExistence type="evidence at transcript level"/>
<dbReference type="EMBL" id="AK362885">
    <property type="protein sequence ID" value="BAJ94089.1"/>
    <property type="molecule type" value="mRNA"/>
</dbReference>
<dbReference type="PROSITE" id="PS50026">
    <property type="entry name" value="EGF_3"/>
    <property type="match status" value="3"/>
</dbReference>
<keyword evidence="3 5" id="KW-1015">Disulfide bond</keyword>
<evidence type="ECO:0000256" key="5">
    <source>
        <dbReference type="PROSITE-ProRule" id="PRU00076"/>
    </source>
</evidence>
<dbReference type="SMART" id="SM00181">
    <property type="entry name" value="EGF"/>
    <property type="match status" value="4"/>
</dbReference>
<dbReference type="PANTHER" id="PTHR11219">
    <property type="entry name" value="TENEURIN AND N-ACETYLGLUCOSAMINE-1-PHOSPHODIESTER ALPHA-N-ACETYLGLUCOSAMINIDASE"/>
    <property type="match status" value="1"/>
</dbReference>
<reference evidence="8" key="1">
    <citation type="journal article" date="2011" name="Plant Physiol.">
        <title>Comprehensive sequence analysis of 24,783 barley full-length cDNAs derived from 12 clone libraries.</title>
        <authorList>
            <person name="Matsumoto T."/>
            <person name="Tanaka T."/>
            <person name="Sakai H."/>
            <person name="Amano N."/>
            <person name="Kanamori H."/>
            <person name="Kurita K."/>
            <person name="Kikuta A."/>
            <person name="Kamiya K."/>
            <person name="Yamamoto M."/>
            <person name="Ikawa H."/>
            <person name="Fujii N."/>
            <person name="Hori K."/>
            <person name="Itoh T."/>
            <person name="Sato K."/>
        </authorList>
    </citation>
    <scope>NUCLEOTIDE SEQUENCE</scope>
</reference>
<feature type="disulfide bond" evidence="5">
    <location>
        <begin position="458"/>
        <end position="467"/>
    </location>
</feature>
<dbReference type="AlphaFoldDB" id="F2DG68"/>
<dbReference type="Pfam" id="PF23106">
    <property type="entry name" value="EGF_Teneurin"/>
    <property type="match status" value="1"/>
</dbReference>
<dbReference type="InterPro" id="IPR000742">
    <property type="entry name" value="EGF"/>
</dbReference>
<dbReference type="PROSITE" id="PS01186">
    <property type="entry name" value="EGF_2"/>
    <property type="match status" value="4"/>
</dbReference>
<feature type="signal peptide" evidence="6">
    <location>
        <begin position="1"/>
        <end position="19"/>
    </location>
</feature>
<organism evidence="8">
    <name type="scientific">Hordeum vulgare subsp. vulgare</name>
    <name type="common">Domesticated barley</name>
    <dbReference type="NCBI Taxonomy" id="112509"/>
    <lineage>
        <taxon>Eukaryota</taxon>
        <taxon>Viridiplantae</taxon>
        <taxon>Streptophyta</taxon>
        <taxon>Embryophyta</taxon>
        <taxon>Tracheophyta</taxon>
        <taxon>Spermatophyta</taxon>
        <taxon>Magnoliopsida</taxon>
        <taxon>Liliopsida</taxon>
        <taxon>Poales</taxon>
        <taxon>Poaceae</taxon>
        <taxon>BOP clade</taxon>
        <taxon>Pooideae</taxon>
        <taxon>Triticodae</taxon>
        <taxon>Triticeae</taxon>
        <taxon>Hordeinae</taxon>
        <taxon>Hordeum</taxon>
    </lineage>
</organism>
<feature type="domain" description="EGF-like" evidence="7">
    <location>
        <begin position="164"/>
        <end position="196"/>
    </location>
</feature>
<dbReference type="InterPro" id="IPR007280">
    <property type="entry name" value="Peptidase_C_arc/bac"/>
</dbReference>
<evidence type="ECO:0000256" key="2">
    <source>
        <dbReference type="ARBA" id="ARBA00022737"/>
    </source>
</evidence>
<feature type="disulfide bond" evidence="5">
    <location>
        <begin position="186"/>
        <end position="195"/>
    </location>
</feature>
<dbReference type="Pfam" id="PF04151">
    <property type="entry name" value="PPC"/>
    <property type="match status" value="2"/>
</dbReference>
<evidence type="ECO:0000256" key="1">
    <source>
        <dbReference type="ARBA" id="ARBA00022536"/>
    </source>
</evidence>
<dbReference type="InterPro" id="IPR051216">
    <property type="entry name" value="Teneurin"/>
</dbReference>
<accession>F2DG68</accession>
<evidence type="ECO:0000259" key="7">
    <source>
        <dbReference type="PROSITE" id="PS50026"/>
    </source>
</evidence>
<dbReference type="PROSITE" id="PS00022">
    <property type="entry name" value="EGF_1"/>
    <property type="match status" value="4"/>
</dbReference>
<protein>
    <submittedName>
        <fullName evidence="8">Predicted protein</fullName>
    </submittedName>
</protein>
<evidence type="ECO:0000256" key="4">
    <source>
        <dbReference type="ARBA" id="ARBA00023180"/>
    </source>
</evidence>
<keyword evidence="6" id="KW-0732">Signal</keyword>
<comment type="caution">
    <text evidence="5">Lacks conserved residue(s) required for the propagation of feature annotation.</text>
</comment>
<dbReference type="PANTHER" id="PTHR11219:SF69">
    <property type="entry name" value="TENEURIN-A"/>
    <property type="match status" value="1"/>
</dbReference>
<feature type="chain" id="PRO_5003277312" evidence="6">
    <location>
        <begin position="20"/>
        <end position="584"/>
    </location>
</feature>
<feature type="disulfide bond" evidence="5">
    <location>
        <begin position="168"/>
        <end position="178"/>
    </location>
</feature>
<feature type="domain" description="EGF-like" evidence="7">
    <location>
        <begin position="303"/>
        <end position="335"/>
    </location>
</feature>
<feature type="domain" description="EGF-like" evidence="7">
    <location>
        <begin position="437"/>
        <end position="468"/>
    </location>
</feature>
<feature type="disulfide bond" evidence="5">
    <location>
        <begin position="325"/>
        <end position="334"/>
    </location>
</feature>
<keyword evidence="2" id="KW-0677">Repeat</keyword>
<keyword evidence="1 5" id="KW-0245">EGF-like domain</keyword>